<dbReference type="KEGG" id="stax:MC45_01425"/>
<evidence type="ECO:0000313" key="2">
    <source>
        <dbReference type="Proteomes" id="UP000033200"/>
    </source>
</evidence>
<dbReference type="EMBL" id="CP009571">
    <property type="protein sequence ID" value="AIT05296.1"/>
    <property type="molecule type" value="Genomic_DNA"/>
</dbReference>
<reference evidence="1 2" key="1">
    <citation type="submission" date="2014-09" db="EMBL/GenBank/DDBJ databases">
        <title>Using Illumina technology Improving SMRT sequencing Genome Assembly by RASTools.</title>
        <authorList>
            <person name="Zhou Y."/>
            <person name="Ma T."/>
            <person name="Liu T."/>
        </authorList>
    </citation>
    <scope>NUCLEOTIDE SEQUENCE [LARGE SCALE GENOMIC DNA]</scope>
    <source>
        <strain evidence="1 2">ATCC 55669</strain>
    </source>
</reference>
<dbReference type="AlphaFoldDB" id="A0A097ECK3"/>
<accession>A0A097ECK3</accession>
<gene>
    <name evidence="1" type="ORF">MC45_01425</name>
</gene>
<dbReference type="HOGENOM" id="CLU_2810247_0_0_5"/>
<dbReference type="Proteomes" id="UP000033200">
    <property type="component" value="Chromosome"/>
</dbReference>
<sequence length="67" mass="7416">MVQGVVGNALEQVDTVIGVNDMGEAVRQMVDRRSRHVLVPHSMNVPVDTEQQVRPHVAVQEQQRMGG</sequence>
<name>A0A097ECK3_9SPHN</name>
<protein>
    <submittedName>
        <fullName evidence="1">Uncharacterized protein</fullName>
    </submittedName>
</protein>
<evidence type="ECO:0000313" key="1">
    <source>
        <dbReference type="EMBL" id="AIT05296.1"/>
    </source>
</evidence>
<proteinExistence type="predicted"/>
<keyword evidence="2" id="KW-1185">Reference proteome</keyword>
<organism evidence="1 2">
    <name type="scientific">Sphingomonas taxi</name>
    <dbReference type="NCBI Taxonomy" id="1549858"/>
    <lineage>
        <taxon>Bacteria</taxon>
        <taxon>Pseudomonadati</taxon>
        <taxon>Pseudomonadota</taxon>
        <taxon>Alphaproteobacteria</taxon>
        <taxon>Sphingomonadales</taxon>
        <taxon>Sphingomonadaceae</taxon>
        <taxon>Sphingomonas</taxon>
    </lineage>
</organism>